<dbReference type="PANTHER" id="PTHR37016:SF3">
    <property type="entry name" value="NEUTRAL PROTEASE 2-RELATED"/>
    <property type="match status" value="1"/>
</dbReference>
<keyword evidence="9 13" id="KW-0482">Metalloprotease</keyword>
<dbReference type="GeneID" id="66984562"/>
<dbReference type="PRINTS" id="PR00768">
    <property type="entry name" value="DEUTEROLYSIN"/>
</dbReference>
<evidence type="ECO:0000256" key="13">
    <source>
        <dbReference type="RuleBase" id="RU361126"/>
    </source>
</evidence>
<evidence type="ECO:0000256" key="1">
    <source>
        <dbReference type="ARBA" id="ARBA00001187"/>
    </source>
</evidence>
<dbReference type="GO" id="GO:0006508">
    <property type="term" value="P:proteolysis"/>
    <property type="evidence" value="ECO:0007669"/>
    <property type="project" value="UniProtKB-KW"/>
</dbReference>
<comment type="similarity">
    <text evidence="2 13">Belongs to the peptidase M35 family.</text>
</comment>
<reference evidence="14" key="2">
    <citation type="submission" date="2021-02" db="EMBL/GenBank/DDBJ databases">
        <title>Aspergillus chevalieri M1 genome sequence.</title>
        <authorList>
            <person name="Kadooka C."/>
            <person name="Mori K."/>
            <person name="Futagami T."/>
        </authorList>
    </citation>
    <scope>NUCLEOTIDE SEQUENCE</scope>
    <source>
        <strain evidence="14">M1</strain>
    </source>
</reference>
<comment type="subcellular location">
    <subcellularLocation>
        <location evidence="13">Secreted</location>
    </subcellularLocation>
</comment>
<feature type="binding site" evidence="12">
    <location>
        <position position="138"/>
    </location>
    <ligand>
        <name>Zn(2+)</name>
        <dbReference type="ChEBI" id="CHEBI:29105"/>
        <note>catalytic</note>
    </ligand>
</feature>
<evidence type="ECO:0000313" key="14">
    <source>
        <dbReference type="EMBL" id="BCR90204.1"/>
    </source>
</evidence>
<dbReference type="Gene3D" id="3.40.390.10">
    <property type="entry name" value="Collagenase (Catalytic Domain)"/>
    <property type="match status" value="1"/>
</dbReference>
<protein>
    <recommendedName>
        <fullName evidence="13">Neutral protease 2</fullName>
        <ecNumber evidence="13">3.4.24.39</ecNumber>
    </recommendedName>
    <alternativeName>
        <fullName evidence="13">Deuterolysin</fullName>
    </alternativeName>
</protein>
<evidence type="ECO:0000256" key="8">
    <source>
        <dbReference type="ARBA" id="ARBA00022833"/>
    </source>
</evidence>
<feature type="binding site" evidence="12">
    <location>
        <position position="142"/>
    </location>
    <ligand>
        <name>Zn(2+)</name>
        <dbReference type="ChEBI" id="CHEBI:29105"/>
        <note>catalytic</note>
    </ligand>
</feature>
<dbReference type="EMBL" id="AP024421">
    <property type="protein sequence ID" value="BCR90204.1"/>
    <property type="molecule type" value="Genomic_DNA"/>
</dbReference>
<keyword evidence="5 12" id="KW-0479">Metal-binding</keyword>
<name>A0A7R7VU92_ASPCH</name>
<comment type="function">
    <text evidence="13">Secreted metalloproteinase that allows assimilation of proteinaceous substrates. Shows high activities on basic nuclear substrates such as histone and protamine.</text>
</comment>
<evidence type="ECO:0000256" key="2">
    <source>
        <dbReference type="ARBA" id="ARBA00010279"/>
    </source>
</evidence>
<feature type="binding site" evidence="12">
    <location>
        <position position="153"/>
    </location>
    <ligand>
        <name>Zn(2+)</name>
        <dbReference type="ChEBI" id="CHEBI:29105"/>
        <note>catalytic</note>
    </ligand>
</feature>
<gene>
    <name evidence="14" type="ORF">ACHE_60090A</name>
</gene>
<dbReference type="PANTHER" id="PTHR37016">
    <property type="match status" value="1"/>
</dbReference>
<keyword evidence="4 13" id="KW-0165">Cleavage on pair of basic residues</keyword>
<dbReference type="EC" id="3.4.24.39" evidence="13"/>
<dbReference type="InterPro" id="IPR050414">
    <property type="entry name" value="Fungal_M35_metalloproteases"/>
</dbReference>
<evidence type="ECO:0000256" key="5">
    <source>
        <dbReference type="ARBA" id="ARBA00022723"/>
    </source>
</evidence>
<evidence type="ECO:0000256" key="11">
    <source>
        <dbReference type="ARBA" id="ARBA00023157"/>
    </source>
</evidence>
<evidence type="ECO:0000256" key="6">
    <source>
        <dbReference type="ARBA" id="ARBA00022729"/>
    </source>
</evidence>
<keyword evidence="13" id="KW-0964">Secreted</keyword>
<comment type="catalytic activity">
    <reaction evidence="1 13">
        <text>Preferential cleavage of bonds with hydrophobic residues in P1'. Also 3-Asn-|-Gln-4 and 8-Gly-|-Ser-9 bonds in insulin B chain.</text>
        <dbReference type="EC" id="3.4.24.39"/>
    </reaction>
</comment>
<dbReference type="InterPro" id="IPR001384">
    <property type="entry name" value="Peptidase_M35"/>
</dbReference>
<dbReference type="GO" id="GO:0005576">
    <property type="term" value="C:extracellular region"/>
    <property type="evidence" value="ECO:0007669"/>
    <property type="project" value="UniProtKB-SubCell"/>
</dbReference>
<dbReference type="SUPFAM" id="SSF55486">
    <property type="entry name" value="Metalloproteases ('zincins'), catalytic domain"/>
    <property type="match status" value="1"/>
</dbReference>
<evidence type="ECO:0000256" key="9">
    <source>
        <dbReference type="ARBA" id="ARBA00023049"/>
    </source>
</evidence>
<keyword evidence="6" id="KW-0732">Signal</keyword>
<evidence type="ECO:0000256" key="3">
    <source>
        <dbReference type="ARBA" id="ARBA00022670"/>
    </source>
</evidence>
<dbReference type="GO" id="GO:0046872">
    <property type="term" value="F:metal ion binding"/>
    <property type="evidence" value="ECO:0007669"/>
    <property type="project" value="UniProtKB-KW"/>
</dbReference>
<proteinExistence type="inferred from homology"/>
<keyword evidence="3 13" id="KW-0645">Protease</keyword>
<keyword evidence="15" id="KW-1185">Reference proteome</keyword>
<dbReference type="RefSeq" id="XP_043138726.1">
    <property type="nucleotide sequence ID" value="XM_043281226.1"/>
</dbReference>
<dbReference type="InterPro" id="IPR024079">
    <property type="entry name" value="MetalloPept_cat_dom_sf"/>
</dbReference>
<keyword evidence="10" id="KW-0865">Zymogen</keyword>
<dbReference type="KEGG" id="ache:ACHE_60090A"/>
<dbReference type="AlphaFoldDB" id="A0A7R7VU92"/>
<keyword evidence="11" id="KW-1015">Disulfide bond</keyword>
<keyword evidence="7 13" id="KW-0378">Hydrolase</keyword>
<dbReference type="GO" id="GO:0004222">
    <property type="term" value="F:metalloendopeptidase activity"/>
    <property type="evidence" value="ECO:0007669"/>
    <property type="project" value="InterPro"/>
</dbReference>
<reference evidence="14" key="1">
    <citation type="submission" date="2021-01" db="EMBL/GenBank/DDBJ databases">
        <authorList>
            <consortium name="Aspergillus chevalieri M1 genome sequencing consortium"/>
            <person name="Kazuki M."/>
            <person name="Futagami T."/>
        </authorList>
    </citation>
    <scope>NUCLEOTIDE SEQUENCE</scope>
    <source>
        <strain evidence="14">M1</strain>
    </source>
</reference>
<evidence type="ECO:0000256" key="10">
    <source>
        <dbReference type="ARBA" id="ARBA00023145"/>
    </source>
</evidence>
<organism evidence="14 15">
    <name type="scientific">Aspergillus chevalieri</name>
    <name type="common">Eurotium chevalieri</name>
    <dbReference type="NCBI Taxonomy" id="182096"/>
    <lineage>
        <taxon>Eukaryota</taxon>
        <taxon>Fungi</taxon>
        <taxon>Dikarya</taxon>
        <taxon>Ascomycota</taxon>
        <taxon>Pezizomycotina</taxon>
        <taxon>Eurotiomycetes</taxon>
        <taxon>Eurotiomycetidae</taxon>
        <taxon>Eurotiales</taxon>
        <taxon>Aspergillaceae</taxon>
        <taxon>Aspergillus</taxon>
        <taxon>Aspergillus subgen. Aspergillus</taxon>
    </lineage>
</organism>
<evidence type="ECO:0000256" key="12">
    <source>
        <dbReference type="PIRSR" id="PIRSR601384-2"/>
    </source>
</evidence>
<dbReference type="Pfam" id="PF02102">
    <property type="entry name" value="Peptidase_M35"/>
    <property type="match status" value="1"/>
</dbReference>
<comment type="cofactor">
    <cofactor evidence="12 13">
        <name>Zn(2+)</name>
        <dbReference type="ChEBI" id="CHEBI:29105"/>
    </cofactor>
    <text evidence="12 13">Binds 1 zinc ion per subunit.</text>
</comment>
<dbReference type="Proteomes" id="UP000637239">
    <property type="component" value="Chromosome 6"/>
</dbReference>
<sequence length="190" mass="21201">MSYSSNEPTIEIDAKEAKTAIVDTVLANTVKLAGAAADTTNSGEAAQSIYYFKITAPEAHESIRSSPRRSQRSWFYQRQHQLLLHRPVAREEQLQGELPRLRVGSAQHDCELWTILYVVEDGLPAVCEGQDETTTALHGFTHFPALYEPLTSDFKYGDEVLLLESEQALENADNYAMYVTAVYLNCNLAA</sequence>
<evidence type="ECO:0000313" key="15">
    <source>
        <dbReference type="Proteomes" id="UP000637239"/>
    </source>
</evidence>
<keyword evidence="8 12" id="KW-0862">Zinc</keyword>
<accession>A0A7R7VU92</accession>
<evidence type="ECO:0000256" key="7">
    <source>
        <dbReference type="ARBA" id="ARBA00022801"/>
    </source>
</evidence>
<evidence type="ECO:0000256" key="4">
    <source>
        <dbReference type="ARBA" id="ARBA00022685"/>
    </source>
</evidence>